<protein>
    <submittedName>
        <fullName evidence="1">Uncharacterized protein</fullName>
    </submittedName>
</protein>
<evidence type="ECO:0000313" key="2">
    <source>
        <dbReference type="Proteomes" id="UP000180133"/>
    </source>
</evidence>
<dbReference type="EMBL" id="MKFT01000008">
    <property type="protein sequence ID" value="OHY93787.1"/>
    <property type="molecule type" value="Genomic_DNA"/>
</dbReference>
<accession>A0ABX3D9D2</accession>
<reference evidence="1 2" key="1">
    <citation type="submission" date="2016-09" db="EMBL/GenBank/DDBJ databases">
        <title>Isolation, identification and antibiotic sensitivity analysis of bacterial pathogen from juvenile Hippocampus erectus with tail-rotted disease.</title>
        <authorList>
            <person name="Yang Q."/>
        </authorList>
    </citation>
    <scope>NUCLEOTIDE SEQUENCE [LARGE SCALE GENOMIC DNA]</scope>
    <source>
        <strain evidence="1 2">HM-10</strain>
    </source>
</reference>
<dbReference type="RefSeq" id="WP_071236079.1">
    <property type="nucleotide sequence ID" value="NZ_KV861326.1"/>
</dbReference>
<organism evidence="1 2">
    <name type="scientific">Vibrio rotiferianus</name>
    <dbReference type="NCBI Taxonomy" id="190895"/>
    <lineage>
        <taxon>Bacteria</taxon>
        <taxon>Pseudomonadati</taxon>
        <taxon>Pseudomonadota</taxon>
        <taxon>Gammaproteobacteria</taxon>
        <taxon>Vibrionales</taxon>
        <taxon>Vibrionaceae</taxon>
        <taxon>Vibrio</taxon>
    </lineage>
</organism>
<keyword evidence="2" id="KW-1185">Reference proteome</keyword>
<sequence>MIIELDRTITEKPEELNSEELTALTSLATSRIRGFNFLLGYKPDLIALSGFVPLGAPAMEAFKKIYHDQTKWANALKKFSFRVRLVKENTDISEIQESGIRIVVISLCDCLKFRIDDKPSLIAENLTDISFYTRIVESYLKSQRFVSVNLSYNAVNGGGSTTKEVVQNHYETNSGMSLCILDSDLEIPWGEYGDTAQGVINVLPQQPYAKYIVTHSREAENIIPTKILDFFAGNCKSKKQKKQKFIDLSNVVIDEYKPIKYVDFKKGIKKHLVKTPCQETNRFWHSSFTESGLIKDCNNQQPCTKLKSCTCVLVDGWGTDLLKSTVEYLKNNRFEYSDIDSYMRDEWDFICQQISPYIIAPSKAAG</sequence>
<evidence type="ECO:0000313" key="1">
    <source>
        <dbReference type="EMBL" id="OHY93787.1"/>
    </source>
</evidence>
<proteinExistence type="predicted"/>
<name>A0ABX3D9D2_9VIBR</name>
<gene>
    <name evidence="1" type="ORF">BI375_18240</name>
</gene>
<comment type="caution">
    <text evidence="1">The sequence shown here is derived from an EMBL/GenBank/DDBJ whole genome shotgun (WGS) entry which is preliminary data.</text>
</comment>
<dbReference type="Proteomes" id="UP000180133">
    <property type="component" value="Unassembled WGS sequence"/>
</dbReference>